<dbReference type="EC" id="3.1.-.-" evidence="3"/>
<accession>A0ABV6J571</accession>
<evidence type="ECO:0000259" key="2">
    <source>
        <dbReference type="Pfam" id="PF14607"/>
    </source>
</evidence>
<protein>
    <submittedName>
        <fullName evidence="3">SGNH/GDSL hydrolase family protein</fullName>
        <ecNumber evidence="3">3.1.-.-</ecNumber>
    </submittedName>
</protein>
<organism evidence="3 4">
    <name type="scientific">Paenibacillus mendelii</name>
    <dbReference type="NCBI Taxonomy" id="206163"/>
    <lineage>
        <taxon>Bacteria</taxon>
        <taxon>Bacillati</taxon>
        <taxon>Bacillota</taxon>
        <taxon>Bacilli</taxon>
        <taxon>Bacillales</taxon>
        <taxon>Paenibacillaceae</taxon>
        <taxon>Paenibacillus</taxon>
    </lineage>
</organism>
<feature type="domain" description="SGNH hydrolase-type esterase" evidence="1">
    <location>
        <begin position="168"/>
        <end position="346"/>
    </location>
</feature>
<dbReference type="Proteomes" id="UP001589818">
    <property type="component" value="Unassembled WGS sequence"/>
</dbReference>
<proteinExistence type="predicted"/>
<evidence type="ECO:0000259" key="1">
    <source>
        <dbReference type="Pfam" id="PF14606"/>
    </source>
</evidence>
<evidence type="ECO:0000313" key="4">
    <source>
        <dbReference type="Proteomes" id="UP001589818"/>
    </source>
</evidence>
<dbReference type="SUPFAM" id="SSF52266">
    <property type="entry name" value="SGNH hydrolase"/>
    <property type="match status" value="1"/>
</dbReference>
<dbReference type="Gene3D" id="2.60.120.260">
    <property type="entry name" value="Galactose-binding domain-like"/>
    <property type="match status" value="1"/>
</dbReference>
<evidence type="ECO:0000313" key="3">
    <source>
        <dbReference type="EMBL" id="MFC0391023.1"/>
    </source>
</evidence>
<gene>
    <name evidence="3" type="ORF">ACFFJ8_06505</name>
</gene>
<dbReference type="EMBL" id="JBHLVF010000010">
    <property type="protein sequence ID" value="MFC0391023.1"/>
    <property type="molecule type" value="Genomic_DNA"/>
</dbReference>
<dbReference type="Gene3D" id="3.40.50.1110">
    <property type="entry name" value="SGNH hydrolase"/>
    <property type="match status" value="1"/>
</dbReference>
<dbReference type="Pfam" id="PF14607">
    <property type="entry name" value="GxDLY"/>
    <property type="match status" value="1"/>
</dbReference>
<sequence>MVQHKHEDGEMHWLSPNEPPFQISGFAWWSQEHKYRRLPVVGAGAIREEVDELANHTAGGQIRFQTNATKLIIKVRLFGPNNMEHIPGTAVNGFDCYLGLPGEQLYYSTTRFPHNADEYESVLFTFVEPELRCITLNFPLYQGVHEVQIGVNTDAKMMEYPPYDIEGKVIVYGTSITQGGCASRPGMAYSNILSRRFNIEFINLGFSGNGKGDPEIAEFISQIEKPECLVLDYDANCVNLDGLITTMSEFIRIFRRRHSKVPILVVSRTPCGYEHAQSSAYEERVARRNYQSGLVRELRDQGDRFIYFCDGADLLGEVWNECTVDGLHPTDLGFMQIANGLTPILKDILTSLRDD</sequence>
<dbReference type="InterPro" id="IPR013830">
    <property type="entry name" value="SGNH_hydro"/>
</dbReference>
<keyword evidence="3" id="KW-0378">Hydrolase</keyword>
<dbReference type="GO" id="GO:0016787">
    <property type="term" value="F:hydrolase activity"/>
    <property type="evidence" value="ECO:0007669"/>
    <property type="project" value="UniProtKB-KW"/>
</dbReference>
<dbReference type="InterPro" id="IPR036514">
    <property type="entry name" value="SGNH_hydro_sf"/>
</dbReference>
<feature type="domain" description="SGNH hydrolase-type esterase N-terminal" evidence="2">
    <location>
        <begin position="11"/>
        <end position="156"/>
    </location>
</feature>
<dbReference type="RefSeq" id="WP_256555280.1">
    <property type="nucleotide sequence ID" value="NZ_JANHOF010000004.1"/>
</dbReference>
<keyword evidence="4" id="KW-1185">Reference proteome</keyword>
<dbReference type="InterPro" id="IPR032740">
    <property type="entry name" value="GxDLY"/>
</dbReference>
<name>A0ABV6J571_9BACL</name>
<comment type="caution">
    <text evidence="3">The sequence shown here is derived from an EMBL/GenBank/DDBJ whole genome shotgun (WGS) entry which is preliminary data.</text>
</comment>
<reference evidence="3 4" key="1">
    <citation type="submission" date="2024-09" db="EMBL/GenBank/DDBJ databases">
        <authorList>
            <person name="Sun Q."/>
            <person name="Mori K."/>
        </authorList>
    </citation>
    <scope>NUCLEOTIDE SEQUENCE [LARGE SCALE GENOMIC DNA]</scope>
    <source>
        <strain evidence="3 4">CCM 4839</strain>
    </source>
</reference>
<dbReference type="Pfam" id="PF14606">
    <property type="entry name" value="Lipase_GDSL_3"/>
    <property type="match status" value="1"/>
</dbReference>